<reference evidence="2" key="2">
    <citation type="submission" date="2025-08" db="UniProtKB">
        <authorList>
            <consortium name="RefSeq"/>
        </authorList>
    </citation>
    <scope>IDENTIFICATION</scope>
    <source>
        <tissue evidence="2">Etiolated seedlings</tissue>
    </source>
</reference>
<dbReference type="Proteomes" id="UP000087171">
    <property type="component" value="Chromosome Ca5"/>
</dbReference>
<accession>A0A1S3E581</accession>
<reference evidence="1" key="1">
    <citation type="journal article" date="2013" name="Nat. Biotechnol.">
        <title>Draft genome sequence of chickpea (Cicer arietinum) provides a resource for trait improvement.</title>
        <authorList>
            <person name="Varshney R.K."/>
            <person name="Song C."/>
            <person name="Saxena R.K."/>
            <person name="Azam S."/>
            <person name="Yu S."/>
            <person name="Sharpe A.G."/>
            <person name="Cannon S."/>
            <person name="Baek J."/>
            <person name="Rosen B.D."/>
            <person name="Tar'an B."/>
            <person name="Millan T."/>
            <person name="Zhang X."/>
            <person name="Ramsay L.D."/>
            <person name="Iwata A."/>
            <person name="Wang Y."/>
            <person name="Nelson W."/>
            <person name="Farmer A.D."/>
            <person name="Gaur P.M."/>
            <person name="Soderlund C."/>
            <person name="Penmetsa R.V."/>
            <person name="Xu C."/>
            <person name="Bharti A.K."/>
            <person name="He W."/>
            <person name="Winter P."/>
            <person name="Zhao S."/>
            <person name="Hane J.K."/>
            <person name="Carrasquilla-Garcia N."/>
            <person name="Condie J.A."/>
            <person name="Upadhyaya H.D."/>
            <person name="Luo M.C."/>
            <person name="Thudi M."/>
            <person name="Gowda C.L."/>
            <person name="Singh N.P."/>
            <person name="Lichtenzveig J."/>
            <person name="Gali K.K."/>
            <person name="Rubio J."/>
            <person name="Nadarajan N."/>
            <person name="Dolezel J."/>
            <person name="Bansal K.C."/>
            <person name="Xu X."/>
            <person name="Edwards D."/>
            <person name="Zhang G."/>
            <person name="Kahl G."/>
            <person name="Gil J."/>
            <person name="Singh K.B."/>
            <person name="Datta S.K."/>
            <person name="Jackson S.A."/>
            <person name="Wang J."/>
            <person name="Cook D.R."/>
        </authorList>
    </citation>
    <scope>NUCLEOTIDE SEQUENCE [LARGE SCALE GENOMIC DNA]</scope>
    <source>
        <strain evidence="1">cv. CDC Frontier</strain>
    </source>
</reference>
<gene>
    <name evidence="2" type="primary">LOC105852054</name>
</gene>
<name>A0A1S3E581_CICAR</name>
<evidence type="ECO:0000313" key="2">
    <source>
        <dbReference type="RefSeq" id="XP_012570967.1"/>
    </source>
</evidence>
<organism evidence="1 2">
    <name type="scientific">Cicer arietinum</name>
    <name type="common">Chickpea</name>
    <name type="synonym">Garbanzo</name>
    <dbReference type="NCBI Taxonomy" id="3827"/>
    <lineage>
        <taxon>Eukaryota</taxon>
        <taxon>Viridiplantae</taxon>
        <taxon>Streptophyta</taxon>
        <taxon>Embryophyta</taxon>
        <taxon>Tracheophyta</taxon>
        <taxon>Spermatophyta</taxon>
        <taxon>Magnoliopsida</taxon>
        <taxon>eudicotyledons</taxon>
        <taxon>Gunneridae</taxon>
        <taxon>Pentapetalae</taxon>
        <taxon>rosids</taxon>
        <taxon>fabids</taxon>
        <taxon>Fabales</taxon>
        <taxon>Fabaceae</taxon>
        <taxon>Papilionoideae</taxon>
        <taxon>50 kb inversion clade</taxon>
        <taxon>NPAAA clade</taxon>
        <taxon>Hologalegina</taxon>
        <taxon>IRL clade</taxon>
        <taxon>Cicereae</taxon>
        <taxon>Cicer</taxon>
    </lineage>
</organism>
<dbReference type="AlphaFoldDB" id="A0A1S3E581"/>
<protein>
    <submittedName>
        <fullName evidence="2">Protein MAIN-LIKE 1-like</fullName>
    </submittedName>
</protein>
<dbReference type="OrthoDB" id="1937047at2759"/>
<dbReference type="GeneID" id="105852054"/>
<sequence length="123" mass="14541">MAWSTILTDKSHTLVDAKYLPLSRHLDGTNKYAWGTVALLVLYDYLSYACCYDTKQLGGYITLLQYKVHEYKRMIDALTHANVIWRPWENHRDVTPFVDVMFYIAHLRLCSTVVKYLLERCFR</sequence>
<evidence type="ECO:0000313" key="1">
    <source>
        <dbReference type="Proteomes" id="UP000087171"/>
    </source>
</evidence>
<dbReference type="RefSeq" id="XP_012570967.1">
    <property type="nucleotide sequence ID" value="XM_012715513.1"/>
</dbReference>
<proteinExistence type="predicted"/>
<keyword evidence="1" id="KW-1185">Reference proteome</keyword>
<dbReference type="KEGG" id="cam:105852054"/>